<proteinExistence type="predicted"/>
<gene>
    <name evidence="1" type="ORF">AQJ64_22245</name>
</gene>
<reference evidence="1 2" key="1">
    <citation type="submission" date="2015-10" db="EMBL/GenBank/DDBJ databases">
        <title>Draft genome sequence of Streptomyces griseoruber DSM 40281, type strain for the species Streptomyces griseoruber.</title>
        <authorList>
            <person name="Ruckert C."/>
            <person name="Winkler A."/>
            <person name="Kalinowski J."/>
            <person name="Kampfer P."/>
            <person name="Glaeser S."/>
        </authorList>
    </citation>
    <scope>NUCLEOTIDE SEQUENCE [LARGE SCALE GENOMIC DNA]</scope>
    <source>
        <strain evidence="1 2">DSM 40281</strain>
    </source>
</reference>
<organism evidence="1 2">
    <name type="scientific">Streptomyces griseoruber</name>
    <dbReference type="NCBI Taxonomy" id="1943"/>
    <lineage>
        <taxon>Bacteria</taxon>
        <taxon>Bacillati</taxon>
        <taxon>Actinomycetota</taxon>
        <taxon>Actinomycetes</taxon>
        <taxon>Kitasatosporales</taxon>
        <taxon>Streptomycetaceae</taxon>
        <taxon>Streptomyces</taxon>
    </lineage>
</organism>
<evidence type="ECO:0008006" key="3">
    <source>
        <dbReference type="Google" id="ProtNLM"/>
    </source>
</evidence>
<keyword evidence="2" id="KW-1185">Reference proteome</keyword>
<name>A0A101SXA6_9ACTN</name>
<dbReference type="STRING" id="1943.AQJ64_22245"/>
<protein>
    <recommendedName>
        <fullName evidence="3">DUF4351 domain-containing protein</fullName>
    </recommendedName>
</protein>
<dbReference type="PANTHER" id="PTHR34613">
    <property type="entry name" value="SLL0800 PROTEIN"/>
    <property type="match status" value="1"/>
</dbReference>
<dbReference type="EMBL" id="LMWW01000035">
    <property type="protein sequence ID" value="KUN81559.1"/>
    <property type="molecule type" value="Genomic_DNA"/>
</dbReference>
<evidence type="ECO:0000313" key="2">
    <source>
        <dbReference type="Proteomes" id="UP000052982"/>
    </source>
</evidence>
<dbReference type="PANTHER" id="PTHR34613:SF1">
    <property type="entry name" value="SLL6017 PROTEIN"/>
    <property type="match status" value="1"/>
</dbReference>
<sequence length="90" mass="10290">MKSLVTHYPGHRTMFEETYLEGEAKGKVEDRASLVLRLLEKRGIDVPEDVRERITSCDDLDTLTLWFDRSLTATAAEDLFVESSEDETNP</sequence>
<accession>A0A101SXA6</accession>
<dbReference type="Proteomes" id="UP000052982">
    <property type="component" value="Unassembled WGS sequence"/>
</dbReference>
<evidence type="ECO:0000313" key="1">
    <source>
        <dbReference type="EMBL" id="KUN81559.1"/>
    </source>
</evidence>
<dbReference type="RefSeq" id="WP_055637234.1">
    <property type="nucleotide sequence ID" value="NZ_JBIRRP010000005.1"/>
</dbReference>
<dbReference type="AlphaFoldDB" id="A0A101SXA6"/>
<comment type="caution">
    <text evidence="1">The sequence shown here is derived from an EMBL/GenBank/DDBJ whole genome shotgun (WGS) entry which is preliminary data.</text>
</comment>